<sequence>PRAETVESAMQVLCVIVVLVAYVSFTYAREIPGMIKGCAKRQRFDNETGCMYYCDQQDNGQWQYGFFDDGLRCNYYGTGDGECNDGQCYQQGTAPKSKKGKGRPEAHETQNEENGVKEAQGEAKEGENEADGGEKEEGQEQQGGEKEGGEEQNAENTEAKEEAEEVTSAPDGEEEATGGEDDEEGEQEGENEGEKEEEEETK</sequence>
<dbReference type="Pfam" id="PF07771">
    <property type="entry name" value="TSGP1"/>
    <property type="match status" value="1"/>
</dbReference>
<feature type="compositionally biased region" description="Acidic residues" evidence="3">
    <location>
        <begin position="161"/>
        <end position="202"/>
    </location>
</feature>
<feature type="non-terminal residue" evidence="4">
    <location>
        <position position="1"/>
    </location>
</feature>
<organism evidence="4">
    <name type="scientific">Ornithodoros brasiliensis</name>
    <name type="common">Mouro tick</name>
    <dbReference type="NCBI Taxonomy" id="888526"/>
    <lineage>
        <taxon>Eukaryota</taxon>
        <taxon>Metazoa</taxon>
        <taxon>Ecdysozoa</taxon>
        <taxon>Arthropoda</taxon>
        <taxon>Chelicerata</taxon>
        <taxon>Arachnida</taxon>
        <taxon>Acari</taxon>
        <taxon>Parasitiformes</taxon>
        <taxon>Ixodida</taxon>
        <taxon>Ixodoidea</taxon>
        <taxon>Argasidae</taxon>
        <taxon>Ornithodorinae</taxon>
        <taxon>Ornithodoros</taxon>
    </lineage>
</organism>
<reference evidence="4" key="1">
    <citation type="submission" date="2016-07" db="EMBL/GenBank/DDBJ databases">
        <title>Salivary Glands transcriptome analysis on engorged females of Ornithodoros brasiliensis (Acari:Argasidae).</title>
        <authorList>
            <person name="Simons S.M."/>
            <person name="Carvalho E."/>
            <person name="Junqueira-de-Azevedo I."/>
            <person name="Ho P.L."/>
            <person name="Giovanni D."/>
            <person name="Mendonca R."/>
            <person name="Onofrio V."/>
            <person name="Landulfo G."/>
            <person name="Ramirez D."/>
            <person name="Barros-Battesti D."/>
        </authorList>
    </citation>
    <scope>NUCLEOTIDE SEQUENCE</scope>
    <source>
        <strain evidence="4">Female</strain>
        <tissue evidence="4">Salivary gland</tissue>
    </source>
</reference>
<accession>A0A1D2AHN6</accession>
<evidence type="ECO:0000313" key="4">
    <source>
        <dbReference type="EMBL" id="JAT78712.1"/>
    </source>
</evidence>
<keyword evidence="2" id="KW-0964">Secreted</keyword>
<dbReference type="EMBL" id="GETE01001272">
    <property type="protein sequence ID" value="JAT78712.1"/>
    <property type="molecule type" value="Transcribed_RNA"/>
</dbReference>
<comment type="subcellular location">
    <subcellularLocation>
        <location evidence="1">Secreted</location>
    </subcellularLocation>
</comment>
<protein>
    <submittedName>
        <fullName evidence="4">Btsp</fullName>
    </submittedName>
</protein>
<feature type="region of interest" description="Disordered" evidence="3">
    <location>
        <begin position="92"/>
        <end position="202"/>
    </location>
</feature>
<feature type="compositionally biased region" description="Basic and acidic residues" evidence="3">
    <location>
        <begin position="102"/>
        <end position="149"/>
    </location>
</feature>
<evidence type="ECO:0000256" key="2">
    <source>
        <dbReference type="ARBA" id="ARBA00022525"/>
    </source>
</evidence>
<name>A0A1D2AHN6_ORNBR</name>
<proteinExistence type="predicted"/>
<dbReference type="GO" id="GO:0005576">
    <property type="term" value="C:extracellular region"/>
    <property type="evidence" value="ECO:0007669"/>
    <property type="project" value="UniProtKB-SubCell"/>
</dbReference>
<dbReference type="InterPro" id="IPR011694">
    <property type="entry name" value="Ixonnexin-like"/>
</dbReference>
<evidence type="ECO:0000256" key="3">
    <source>
        <dbReference type="SAM" id="MobiDB-lite"/>
    </source>
</evidence>
<dbReference type="AlphaFoldDB" id="A0A1D2AHN6"/>
<evidence type="ECO:0000256" key="1">
    <source>
        <dbReference type="ARBA" id="ARBA00004613"/>
    </source>
</evidence>